<comment type="catalytic activity">
    <reaction evidence="2">
        <text>adenosylcob(III)inamide phosphate + GTP + H(+) = adenosylcob(III)inamide-GDP + diphosphate</text>
        <dbReference type="Rhea" id="RHEA:22712"/>
        <dbReference type="ChEBI" id="CHEBI:15378"/>
        <dbReference type="ChEBI" id="CHEBI:33019"/>
        <dbReference type="ChEBI" id="CHEBI:37565"/>
        <dbReference type="ChEBI" id="CHEBI:58502"/>
        <dbReference type="ChEBI" id="CHEBI:60487"/>
        <dbReference type="EC" id="2.7.7.62"/>
    </reaction>
</comment>
<dbReference type="SUPFAM" id="SSF52540">
    <property type="entry name" value="P-loop containing nucleoside triphosphate hydrolases"/>
    <property type="match status" value="1"/>
</dbReference>
<reference evidence="21" key="1">
    <citation type="submission" date="2016-10" db="EMBL/GenBank/DDBJ databases">
        <authorList>
            <person name="Varghese N."/>
            <person name="Submissions S."/>
        </authorList>
    </citation>
    <scope>NUCLEOTIDE SEQUENCE [LARGE SCALE GENOMIC DNA]</scope>
    <source>
        <strain evidence="21">DSM 8415</strain>
    </source>
</reference>
<keyword evidence="20" id="KW-0548">Nucleotidyltransferase</keyword>
<evidence type="ECO:0000256" key="1">
    <source>
        <dbReference type="ARBA" id="ARBA00000312"/>
    </source>
</evidence>
<dbReference type="InterPro" id="IPR003203">
    <property type="entry name" value="CobU/CobP"/>
</dbReference>
<evidence type="ECO:0000256" key="19">
    <source>
        <dbReference type="PIRSR" id="PIRSR006135-2"/>
    </source>
</evidence>
<comment type="similarity">
    <text evidence="7">Belongs to the CobU/CobP family.</text>
</comment>
<name>A0A1G6Q1Q9_9BACT</name>
<comment type="catalytic activity">
    <reaction evidence="1">
        <text>adenosylcob(III)inamide + ATP = adenosylcob(III)inamide phosphate + ADP + H(+)</text>
        <dbReference type="Rhea" id="RHEA:15769"/>
        <dbReference type="ChEBI" id="CHEBI:2480"/>
        <dbReference type="ChEBI" id="CHEBI:15378"/>
        <dbReference type="ChEBI" id="CHEBI:30616"/>
        <dbReference type="ChEBI" id="CHEBI:58502"/>
        <dbReference type="ChEBI" id="CHEBI:456216"/>
        <dbReference type="EC" id="2.7.1.156"/>
    </reaction>
</comment>
<evidence type="ECO:0000256" key="5">
    <source>
        <dbReference type="ARBA" id="ARBA00004692"/>
    </source>
</evidence>
<dbReference type="GO" id="GO:0005525">
    <property type="term" value="F:GTP binding"/>
    <property type="evidence" value="ECO:0007669"/>
    <property type="project" value="UniProtKB-KW"/>
</dbReference>
<gene>
    <name evidence="20" type="ORF">SAMN05660835_01500</name>
</gene>
<dbReference type="PIRSF" id="PIRSF006135">
    <property type="entry name" value="CobU"/>
    <property type="match status" value="1"/>
</dbReference>
<keyword evidence="10" id="KW-0169">Cobalamin biosynthesis</keyword>
<dbReference type="CDD" id="cd00544">
    <property type="entry name" value="CobU"/>
    <property type="match status" value="1"/>
</dbReference>
<dbReference type="Pfam" id="PF02283">
    <property type="entry name" value="CobU"/>
    <property type="match status" value="1"/>
</dbReference>
<dbReference type="InterPro" id="IPR027417">
    <property type="entry name" value="P-loop_NTPase"/>
</dbReference>
<protein>
    <recommendedName>
        <fullName evidence="16">Adenosylcobinamide kinase</fullName>
        <ecNumber evidence="8">2.7.1.156</ecNumber>
        <ecNumber evidence="9">2.7.7.62</ecNumber>
    </recommendedName>
    <alternativeName>
        <fullName evidence="17">Adenosylcobinamide-phosphate guanylyltransferase</fullName>
    </alternativeName>
</protein>
<organism evidence="20 21">
    <name type="scientific">Desulfurella multipotens</name>
    <dbReference type="NCBI Taxonomy" id="79269"/>
    <lineage>
        <taxon>Bacteria</taxon>
        <taxon>Pseudomonadati</taxon>
        <taxon>Campylobacterota</taxon>
        <taxon>Desulfurellia</taxon>
        <taxon>Desulfurellales</taxon>
        <taxon>Desulfurellaceae</taxon>
        <taxon>Desulfurella</taxon>
    </lineage>
</organism>
<comment type="pathway">
    <text evidence="6">Cofactor biosynthesis; adenosylcobalamin biosynthesis; adenosylcobalamin from cob(II)yrinate a,c-diamide: step 5/7.</text>
</comment>
<sequence length="162" mass="18430">MNALFIGPNKSGKSRLALEYTLKIAQTKPYFIATGIAVDEEMKKKIELHKKERKNSFITIEEPLFIYEKLQSIKEYKLLDCLSFWVSNMLLSNKENEIENTAHNISQIQNCVFVINEVGACVIPDNELARKFAHYNGIVAQIIAKKCDEVFLCSAGISIKIK</sequence>
<dbReference type="EC" id="2.7.1.156" evidence="8"/>
<evidence type="ECO:0000256" key="13">
    <source>
        <dbReference type="ARBA" id="ARBA00022777"/>
    </source>
</evidence>
<feature type="binding site" evidence="19">
    <location>
        <position position="61"/>
    </location>
    <ligand>
        <name>GTP</name>
        <dbReference type="ChEBI" id="CHEBI:37565"/>
    </ligand>
</feature>
<dbReference type="GO" id="GO:0043752">
    <property type="term" value="F:adenosylcobinamide kinase activity"/>
    <property type="evidence" value="ECO:0007669"/>
    <property type="project" value="UniProtKB-EC"/>
</dbReference>
<dbReference type="GO" id="GO:0009236">
    <property type="term" value="P:cobalamin biosynthetic process"/>
    <property type="evidence" value="ECO:0007669"/>
    <property type="project" value="UniProtKB-UniPathway"/>
</dbReference>
<accession>A0A1G6Q1Q9</accession>
<keyword evidence="11 20" id="KW-0808">Transferase</keyword>
<evidence type="ECO:0000256" key="14">
    <source>
        <dbReference type="ARBA" id="ARBA00022840"/>
    </source>
</evidence>
<evidence type="ECO:0000256" key="3">
    <source>
        <dbReference type="ARBA" id="ARBA00001522"/>
    </source>
</evidence>
<evidence type="ECO:0000256" key="7">
    <source>
        <dbReference type="ARBA" id="ARBA00007490"/>
    </source>
</evidence>
<evidence type="ECO:0000256" key="15">
    <source>
        <dbReference type="ARBA" id="ARBA00023134"/>
    </source>
</evidence>
<feature type="binding site" evidence="19">
    <location>
        <begin position="33"/>
        <end position="35"/>
    </location>
    <ligand>
        <name>GTP</name>
        <dbReference type="ChEBI" id="CHEBI:37565"/>
    </ligand>
</feature>
<evidence type="ECO:0000313" key="21">
    <source>
        <dbReference type="Proteomes" id="UP000199411"/>
    </source>
</evidence>
<evidence type="ECO:0000256" key="16">
    <source>
        <dbReference type="ARBA" id="ARBA00029570"/>
    </source>
</evidence>
<feature type="binding site" evidence="19">
    <location>
        <begin position="7"/>
        <end position="14"/>
    </location>
    <ligand>
        <name>GTP</name>
        <dbReference type="ChEBI" id="CHEBI:37565"/>
    </ligand>
</feature>
<evidence type="ECO:0000256" key="17">
    <source>
        <dbReference type="ARBA" id="ARBA00030571"/>
    </source>
</evidence>
<proteinExistence type="inferred from homology"/>
<dbReference type="EMBL" id="FMYU01000010">
    <property type="protein sequence ID" value="SDC86279.1"/>
    <property type="molecule type" value="Genomic_DNA"/>
</dbReference>
<evidence type="ECO:0000256" key="8">
    <source>
        <dbReference type="ARBA" id="ARBA00012016"/>
    </source>
</evidence>
<dbReference type="PANTHER" id="PTHR34848:SF1">
    <property type="entry name" value="BIFUNCTIONAL ADENOSYLCOBALAMIN BIOSYNTHESIS PROTEIN COBU"/>
    <property type="match status" value="1"/>
</dbReference>
<evidence type="ECO:0000256" key="18">
    <source>
        <dbReference type="PIRSR" id="PIRSR006135-1"/>
    </source>
</evidence>
<dbReference type="GO" id="GO:0005524">
    <property type="term" value="F:ATP binding"/>
    <property type="evidence" value="ECO:0007669"/>
    <property type="project" value="UniProtKB-KW"/>
</dbReference>
<keyword evidence="14" id="KW-0067">ATP-binding</keyword>
<dbReference type="Gene3D" id="3.40.50.300">
    <property type="entry name" value="P-loop containing nucleotide triphosphate hydrolases"/>
    <property type="match status" value="1"/>
</dbReference>
<feature type="binding site" evidence="19">
    <location>
        <position position="80"/>
    </location>
    <ligand>
        <name>GTP</name>
        <dbReference type="ChEBI" id="CHEBI:37565"/>
    </ligand>
</feature>
<keyword evidence="13 20" id="KW-0418">Kinase</keyword>
<evidence type="ECO:0000256" key="12">
    <source>
        <dbReference type="ARBA" id="ARBA00022741"/>
    </source>
</evidence>
<comment type="function">
    <text evidence="4">Catalyzes ATP-dependent phosphorylation of adenosylcobinamide and addition of GMP to adenosylcobinamide phosphate.</text>
</comment>
<evidence type="ECO:0000256" key="2">
    <source>
        <dbReference type="ARBA" id="ARBA00000711"/>
    </source>
</evidence>
<dbReference type="RefSeq" id="WP_092129335.1">
    <property type="nucleotide sequence ID" value="NZ_FMYU01000010.1"/>
</dbReference>
<evidence type="ECO:0000256" key="10">
    <source>
        <dbReference type="ARBA" id="ARBA00022573"/>
    </source>
</evidence>
<dbReference type="OrthoDB" id="9788370at2"/>
<comment type="catalytic activity">
    <reaction evidence="3">
        <text>adenosylcob(III)inamide + GTP = adenosylcob(III)inamide phosphate + GDP + H(+)</text>
        <dbReference type="Rhea" id="RHEA:15765"/>
        <dbReference type="ChEBI" id="CHEBI:2480"/>
        <dbReference type="ChEBI" id="CHEBI:15378"/>
        <dbReference type="ChEBI" id="CHEBI:37565"/>
        <dbReference type="ChEBI" id="CHEBI:58189"/>
        <dbReference type="ChEBI" id="CHEBI:58502"/>
        <dbReference type="EC" id="2.7.1.156"/>
    </reaction>
</comment>
<dbReference type="PANTHER" id="PTHR34848">
    <property type="match status" value="1"/>
</dbReference>
<comment type="pathway">
    <text evidence="5">Cofactor biosynthesis; adenosylcobalamin biosynthesis; adenosylcobalamin from cob(II)yrinate a,c-diamide: step 6/7.</text>
</comment>
<feature type="active site" description="GMP-histidine intermediate" evidence="18">
    <location>
        <position position="49"/>
    </location>
</feature>
<evidence type="ECO:0000313" key="20">
    <source>
        <dbReference type="EMBL" id="SDC86279.1"/>
    </source>
</evidence>
<keyword evidence="15 19" id="KW-0342">GTP-binding</keyword>
<dbReference type="UniPathway" id="UPA00148">
    <property type="reaction ID" value="UER00236"/>
</dbReference>
<evidence type="ECO:0000256" key="11">
    <source>
        <dbReference type="ARBA" id="ARBA00022679"/>
    </source>
</evidence>
<dbReference type="AlphaFoldDB" id="A0A1G6Q1Q9"/>
<evidence type="ECO:0000256" key="9">
    <source>
        <dbReference type="ARBA" id="ARBA00012523"/>
    </source>
</evidence>
<evidence type="ECO:0000256" key="4">
    <source>
        <dbReference type="ARBA" id="ARBA00003889"/>
    </source>
</evidence>
<dbReference type="Proteomes" id="UP000199411">
    <property type="component" value="Unassembled WGS sequence"/>
</dbReference>
<evidence type="ECO:0000256" key="6">
    <source>
        <dbReference type="ARBA" id="ARBA00005159"/>
    </source>
</evidence>
<keyword evidence="12 19" id="KW-0547">Nucleotide-binding</keyword>
<dbReference type="GO" id="GO:0008820">
    <property type="term" value="F:cobinamide phosphate guanylyltransferase activity"/>
    <property type="evidence" value="ECO:0007669"/>
    <property type="project" value="UniProtKB-EC"/>
</dbReference>
<keyword evidence="21" id="KW-1185">Reference proteome</keyword>
<dbReference type="EC" id="2.7.7.62" evidence="9"/>
<feature type="binding site" evidence="19">
    <location>
        <begin position="50"/>
        <end position="53"/>
    </location>
    <ligand>
        <name>GTP</name>
        <dbReference type="ChEBI" id="CHEBI:37565"/>
    </ligand>
</feature>